<feature type="chain" id="PRO_5039124152" description="Extracellular solute-binding protein" evidence="7">
    <location>
        <begin position="26"/>
        <end position="447"/>
    </location>
</feature>
<evidence type="ECO:0000313" key="8">
    <source>
        <dbReference type="EMBL" id="CAG7644320.1"/>
    </source>
</evidence>
<evidence type="ECO:0000256" key="1">
    <source>
        <dbReference type="ARBA" id="ARBA00004196"/>
    </source>
</evidence>
<protein>
    <recommendedName>
        <fullName evidence="10">Extracellular solute-binding protein</fullName>
    </recommendedName>
</protein>
<feature type="coiled-coil region" evidence="5">
    <location>
        <begin position="414"/>
        <end position="445"/>
    </location>
</feature>
<keyword evidence="3" id="KW-0813">Transport</keyword>
<accession>A0A916K6B7</accession>
<dbReference type="RefSeq" id="WP_218094383.1">
    <property type="nucleotide sequence ID" value="NZ_CAJVAS010000027.1"/>
</dbReference>
<reference evidence="8" key="1">
    <citation type="submission" date="2021-06" db="EMBL/GenBank/DDBJ databases">
        <authorList>
            <person name="Criscuolo A."/>
        </authorList>
    </citation>
    <scope>NUCLEOTIDE SEQUENCE</scope>
    <source>
        <strain evidence="8">CIP111600</strain>
    </source>
</reference>
<evidence type="ECO:0000256" key="6">
    <source>
        <dbReference type="SAM" id="MobiDB-lite"/>
    </source>
</evidence>
<dbReference type="AlphaFoldDB" id="A0A916K6B7"/>
<dbReference type="PROSITE" id="PS51257">
    <property type="entry name" value="PROKAR_LIPOPROTEIN"/>
    <property type="match status" value="1"/>
</dbReference>
<dbReference type="Proteomes" id="UP000693672">
    <property type="component" value="Unassembled WGS sequence"/>
</dbReference>
<proteinExistence type="inferred from homology"/>
<organism evidence="8 9">
    <name type="scientific">Paenibacillus solanacearum</name>
    <dbReference type="NCBI Taxonomy" id="2048548"/>
    <lineage>
        <taxon>Bacteria</taxon>
        <taxon>Bacillati</taxon>
        <taxon>Bacillota</taxon>
        <taxon>Bacilli</taxon>
        <taxon>Bacillales</taxon>
        <taxon>Paenibacillaceae</taxon>
        <taxon>Paenibacillus</taxon>
    </lineage>
</organism>
<gene>
    <name evidence="8" type="ORF">PAESOLCIP111_04664</name>
</gene>
<dbReference type="Pfam" id="PF01547">
    <property type="entry name" value="SBP_bac_1"/>
    <property type="match status" value="1"/>
</dbReference>
<dbReference type="GO" id="GO:0030313">
    <property type="term" value="C:cell envelope"/>
    <property type="evidence" value="ECO:0007669"/>
    <property type="project" value="UniProtKB-SubCell"/>
</dbReference>
<evidence type="ECO:0000256" key="5">
    <source>
        <dbReference type="SAM" id="Coils"/>
    </source>
</evidence>
<evidence type="ECO:0000256" key="3">
    <source>
        <dbReference type="ARBA" id="ARBA00022448"/>
    </source>
</evidence>
<evidence type="ECO:0000313" key="9">
    <source>
        <dbReference type="Proteomes" id="UP000693672"/>
    </source>
</evidence>
<comment type="caution">
    <text evidence="8">The sequence shown here is derived from an EMBL/GenBank/DDBJ whole genome shotgun (WGS) entry which is preliminary data.</text>
</comment>
<name>A0A916K6B7_9BACL</name>
<dbReference type="InterPro" id="IPR006059">
    <property type="entry name" value="SBP"/>
</dbReference>
<feature type="region of interest" description="Disordered" evidence="6">
    <location>
        <begin position="27"/>
        <end position="46"/>
    </location>
</feature>
<dbReference type="PANTHER" id="PTHR43649:SF31">
    <property type="entry name" value="SN-GLYCEROL-3-PHOSPHATE-BINDING PERIPLASMIC PROTEIN UGPB"/>
    <property type="match status" value="1"/>
</dbReference>
<feature type="signal peptide" evidence="7">
    <location>
        <begin position="1"/>
        <end position="25"/>
    </location>
</feature>
<dbReference type="EMBL" id="CAJVAS010000027">
    <property type="protein sequence ID" value="CAG7644320.1"/>
    <property type="molecule type" value="Genomic_DNA"/>
</dbReference>
<keyword evidence="5" id="KW-0175">Coiled coil</keyword>
<keyword evidence="4 7" id="KW-0732">Signal</keyword>
<evidence type="ECO:0000256" key="7">
    <source>
        <dbReference type="SAM" id="SignalP"/>
    </source>
</evidence>
<evidence type="ECO:0008006" key="10">
    <source>
        <dbReference type="Google" id="ProtNLM"/>
    </source>
</evidence>
<evidence type="ECO:0000256" key="4">
    <source>
        <dbReference type="ARBA" id="ARBA00022729"/>
    </source>
</evidence>
<comment type="similarity">
    <text evidence="2">Belongs to the bacterial solute-binding protein 1 family.</text>
</comment>
<dbReference type="PANTHER" id="PTHR43649">
    <property type="entry name" value="ARABINOSE-BINDING PROTEIN-RELATED"/>
    <property type="match status" value="1"/>
</dbReference>
<comment type="subcellular location">
    <subcellularLocation>
        <location evidence="1">Cell envelope</location>
    </subcellularLocation>
</comment>
<dbReference type="InterPro" id="IPR050490">
    <property type="entry name" value="Bact_solute-bd_prot1"/>
</dbReference>
<sequence>MFRPKFICKLLIVCFVTLSVLIGCSGTPRPGNESTGPGTADKAGVPGPYTGGPVELLIKDVNTAIFTDQDIQKVMMQAVKAKYPEITLRIVNDKIEDMIASGSPPDMVALSHSQLANYKSLDLPDDLRMWIKQRNIDLTSLDPVVMNAIKDFGPSGEIFGLPFGMNHGALIYNKDIFDKFGLPYPKDSLAWEEVVEMNRRLTRLEGGVQYIGAATSSFLNMTRQYGLSLVDEKNEKAVLTSDGFRHVFGLMQQLFQAPGYVQNSNYTYKNTDFYRDQTLVMQANWIAAVAGDIKKLKPPFKWDLTAFPVYKDRPAVGNPVDFHMLAVSKTSKHKDAAIRVLETLLSKEAQLAISKSGRISVLADPQIKVTFAEDSGIFTEKNLKAIFNVSAAPLVRSDFSEYKDVISPFITDAVKNIAVNKADINTALRQAEEQANQKVRSMKEAQR</sequence>
<keyword evidence="9" id="KW-1185">Reference proteome</keyword>
<evidence type="ECO:0000256" key="2">
    <source>
        <dbReference type="ARBA" id="ARBA00008520"/>
    </source>
</evidence>